<dbReference type="Proteomes" id="UP001625389">
    <property type="component" value="Unassembled WGS sequence"/>
</dbReference>
<dbReference type="InterPro" id="IPR024463">
    <property type="entry name" value="Transposase_TnpC_homeodom"/>
</dbReference>
<feature type="non-terminal residue" evidence="2">
    <location>
        <position position="48"/>
    </location>
</feature>
<evidence type="ECO:0000259" key="1">
    <source>
        <dbReference type="Pfam" id="PF13007"/>
    </source>
</evidence>
<evidence type="ECO:0000313" key="2">
    <source>
        <dbReference type="EMBL" id="MFL2030510.1"/>
    </source>
</evidence>
<dbReference type="RefSeq" id="WP_407137855.1">
    <property type="nucleotide sequence ID" value="NZ_JBGQPK010000184.1"/>
</dbReference>
<keyword evidence="3" id="KW-1185">Reference proteome</keyword>
<protein>
    <submittedName>
        <fullName evidence="2">Transposase</fullName>
    </submittedName>
</protein>
<evidence type="ECO:0000313" key="3">
    <source>
        <dbReference type="Proteomes" id="UP001625389"/>
    </source>
</evidence>
<dbReference type="Pfam" id="PF13007">
    <property type="entry name" value="LZ_Tnp_IS66"/>
    <property type="match status" value="1"/>
</dbReference>
<reference evidence="2 3" key="1">
    <citation type="submission" date="2024-08" db="EMBL/GenBank/DDBJ databases">
        <authorList>
            <person name="Arias E."/>
        </authorList>
    </citation>
    <scope>NUCLEOTIDE SEQUENCE [LARGE SCALE GENOMIC DNA]</scope>
    <source>
        <strain evidence="2 3">FAM 25317</strain>
    </source>
</reference>
<feature type="domain" description="Transposase TnpC homeodomain" evidence="1">
    <location>
        <begin position="16"/>
        <end position="43"/>
    </location>
</feature>
<organism evidence="2 3">
    <name type="scientific">Loigolactobacillus zhaoyuanensis</name>
    <dbReference type="NCBI Taxonomy" id="2486017"/>
    <lineage>
        <taxon>Bacteria</taxon>
        <taxon>Bacillati</taxon>
        <taxon>Bacillota</taxon>
        <taxon>Bacilli</taxon>
        <taxon>Lactobacillales</taxon>
        <taxon>Lactobacillaceae</taxon>
        <taxon>Loigolactobacillus</taxon>
    </lineage>
</organism>
<comment type="caution">
    <text evidence="2">The sequence shown here is derived from an EMBL/GenBank/DDBJ whole genome shotgun (WGS) entry which is preliminary data.</text>
</comment>
<name>A0ABW8UGP1_9LACO</name>
<gene>
    <name evidence="2" type="ORF">ACEN34_13125</name>
</gene>
<sequence>MTPEEEIAALRKQVAELTEMVAYLTKKLYGQKSEQTDPNQLSLLEGND</sequence>
<proteinExistence type="predicted"/>
<accession>A0ABW8UGP1</accession>
<dbReference type="EMBL" id="JBGQPK010000184">
    <property type="protein sequence ID" value="MFL2030510.1"/>
    <property type="molecule type" value="Genomic_DNA"/>
</dbReference>